<dbReference type="Proteomes" id="UP000274756">
    <property type="component" value="Unassembled WGS sequence"/>
</dbReference>
<evidence type="ECO:0000313" key="4">
    <source>
        <dbReference type="Proteomes" id="UP000274756"/>
    </source>
</evidence>
<feature type="region of interest" description="Disordered" evidence="1">
    <location>
        <begin position="1"/>
        <end position="21"/>
    </location>
</feature>
<dbReference type="Proteomes" id="UP000038040">
    <property type="component" value="Unplaced"/>
</dbReference>
<sequence>MLQPKSKCSFSNLSGRNSQSPVHMPAIYASVHNGVEQTIRSSTRPQWTLASNAFHQSFDDRNQASPTILSNSCGTLDDAVSNFNNQHLYNYIERILSYQCFNHSEGERKIDKG</sequence>
<accession>A0A0N4UCX7</accession>
<name>A0A0N4UCX7_DRAME</name>
<gene>
    <name evidence="2" type="ORF">DME_LOCUS8942</name>
</gene>
<evidence type="ECO:0000313" key="5">
    <source>
        <dbReference type="WBParaSite" id="DME_0000514301-mRNA-1"/>
    </source>
</evidence>
<organism evidence="3 5">
    <name type="scientific">Dracunculus medinensis</name>
    <name type="common">Guinea worm</name>
    <dbReference type="NCBI Taxonomy" id="318479"/>
    <lineage>
        <taxon>Eukaryota</taxon>
        <taxon>Metazoa</taxon>
        <taxon>Ecdysozoa</taxon>
        <taxon>Nematoda</taxon>
        <taxon>Chromadorea</taxon>
        <taxon>Rhabditida</taxon>
        <taxon>Spirurina</taxon>
        <taxon>Dracunculoidea</taxon>
        <taxon>Dracunculidae</taxon>
        <taxon>Dracunculus</taxon>
    </lineage>
</organism>
<dbReference type="EMBL" id="UYYG01001174">
    <property type="protein sequence ID" value="VDN58969.1"/>
    <property type="molecule type" value="Genomic_DNA"/>
</dbReference>
<dbReference type="WBParaSite" id="DME_0000514301-mRNA-1">
    <property type="protein sequence ID" value="DME_0000514301-mRNA-1"/>
    <property type="gene ID" value="DME_0000514301"/>
</dbReference>
<reference evidence="2 4" key="2">
    <citation type="submission" date="2018-11" db="EMBL/GenBank/DDBJ databases">
        <authorList>
            <consortium name="Pathogen Informatics"/>
        </authorList>
    </citation>
    <scope>NUCLEOTIDE SEQUENCE [LARGE SCALE GENOMIC DNA]</scope>
</reference>
<evidence type="ECO:0000256" key="1">
    <source>
        <dbReference type="SAM" id="MobiDB-lite"/>
    </source>
</evidence>
<proteinExistence type="predicted"/>
<protein>
    <submittedName>
        <fullName evidence="2 5">Uncharacterized protein</fullName>
    </submittedName>
</protein>
<keyword evidence="4" id="KW-1185">Reference proteome</keyword>
<reference evidence="5" key="1">
    <citation type="submission" date="2016-04" db="UniProtKB">
        <authorList>
            <consortium name="WormBaseParasite"/>
        </authorList>
    </citation>
    <scope>IDENTIFICATION</scope>
</reference>
<evidence type="ECO:0000313" key="3">
    <source>
        <dbReference type="Proteomes" id="UP000038040"/>
    </source>
</evidence>
<dbReference type="AlphaFoldDB" id="A0A0N4UCX7"/>
<evidence type="ECO:0000313" key="2">
    <source>
        <dbReference type="EMBL" id="VDN58969.1"/>
    </source>
</evidence>